<proteinExistence type="predicted"/>
<protein>
    <submittedName>
        <fullName evidence="2">Uncharacterized protein</fullName>
    </submittedName>
</protein>
<evidence type="ECO:0000313" key="3">
    <source>
        <dbReference type="Proteomes" id="UP000250235"/>
    </source>
</evidence>
<organism evidence="2 3">
    <name type="scientific">Dorcoceras hygrometricum</name>
    <dbReference type="NCBI Taxonomy" id="472368"/>
    <lineage>
        <taxon>Eukaryota</taxon>
        <taxon>Viridiplantae</taxon>
        <taxon>Streptophyta</taxon>
        <taxon>Embryophyta</taxon>
        <taxon>Tracheophyta</taxon>
        <taxon>Spermatophyta</taxon>
        <taxon>Magnoliopsida</taxon>
        <taxon>eudicotyledons</taxon>
        <taxon>Gunneridae</taxon>
        <taxon>Pentapetalae</taxon>
        <taxon>asterids</taxon>
        <taxon>lamiids</taxon>
        <taxon>Lamiales</taxon>
        <taxon>Gesneriaceae</taxon>
        <taxon>Didymocarpoideae</taxon>
        <taxon>Trichosporeae</taxon>
        <taxon>Loxocarpinae</taxon>
        <taxon>Dorcoceras</taxon>
    </lineage>
</organism>
<evidence type="ECO:0000256" key="1">
    <source>
        <dbReference type="SAM" id="MobiDB-lite"/>
    </source>
</evidence>
<keyword evidence="3" id="KW-1185">Reference proteome</keyword>
<dbReference type="EMBL" id="KV002325">
    <property type="protein sequence ID" value="KZV38066.1"/>
    <property type="molecule type" value="Genomic_DNA"/>
</dbReference>
<accession>A0A2Z7BUV2</accession>
<gene>
    <name evidence="2" type="ORF">F511_16086</name>
</gene>
<feature type="region of interest" description="Disordered" evidence="1">
    <location>
        <begin position="1"/>
        <end position="29"/>
    </location>
</feature>
<name>A0A2Z7BUV2_9LAMI</name>
<reference evidence="2 3" key="1">
    <citation type="journal article" date="2015" name="Proc. Natl. Acad. Sci. U.S.A.">
        <title>The resurrection genome of Boea hygrometrica: A blueprint for survival of dehydration.</title>
        <authorList>
            <person name="Xiao L."/>
            <person name="Yang G."/>
            <person name="Zhang L."/>
            <person name="Yang X."/>
            <person name="Zhao S."/>
            <person name="Ji Z."/>
            <person name="Zhou Q."/>
            <person name="Hu M."/>
            <person name="Wang Y."/>
            <person name="Chen M."/>
            <person name="Xu Y."/>
            <person name="Jin H."/>
            <person name="Xiao X."/>
            <person name="Hu G."/>
            <person name="Bao F."/>
            <person name="Hu Y."/>
            <person name="Wan P."/>
            <person name="Li L."/>
            <person name="Deng X."/>
            <person name="Kuang T."/>
            <person name="Xiang C."/>
            <person name="Zhu J.K."/>
            <person name="Oliver M.J."/>
            <person name="He Y."/>
        </authorList>
    </citation>
    <scope>NUCLEOTIDE SEQUENCE [LARGE SCALE GENOMIC DNA]</scope>
    <source>
        <strain evidence="3">cv. XS01</strain>
    </source>
</reference>
<evidence type="ECO:0000313" key="2">
    <source>
        <dbReference type="EMBL" id="KZV38066.1"/>
    </source>
</evidence>
<dbReference type="AlphaFoldDB" id="A0A2Z7BUV2"/>
<dbReference type="Proteomes" id="UP000250235">
    <property type="component" value="Unassembled WGS sequence"/>
</dbReference>
<sequence length="124" mass="14053">MNGLTMSQPEAKGEKGIEPQTIPNPSSILSTPLLHQRSWSKIEEKQFRAHVTAYSVALQYTKSRTTYDFSKQFRAHRTAYSVVLQCTKSRTAYDVATTQDIVEHLRAWRASQYATNSLSQQISA</sequence>